<protein>
    <recommendedName>
        <fullName evidence="4">DUF1761 domain-containing protein</fullName>
    </recommendedName>
</protein>
<feature type="transmembrane region" description="Helical" evidence="1">
    <location>
        <begin position="9"/>
        <end position="31"/>
    </location>
</feature>
<dbReference type="Proteomes" id="UP000316292">
    <property type="component" value="Unassembled WGS sequence"/>
</dbReference>
<feature type="transmembrane region" description="Helical" evidence="1">
    <location>
        <begin position="51"/>
        <end position="73"/>
    </location>
</feature>
<reference evidence="2 3" key="1">
    <citation type="journal article" date="2019" name="Nat. Microbiol.">
        <title>Mediterranean grassland soil C-N compound turnover is dependent on rainfall and depth, and is mediated by genomically divergent microorganisms.</title>
        <authorList>
            <person name="Diamond S."/>
            <person name="Andeer P.F."/>
            <person name="Li Z."/>
            <person name="Crits-Christoph A."/>
            <person name="Burstein D."/>
            <person name="Anantharaman K."/>
            <person name="Lane K.R."/>
            <person name="Thomas B.C."/>
            <person name="Pan C."/>
            <person name="Northen T.R."/>
            <person name="Banfield J.F."/>
        </authorList>
    </citation>
    <scope>NUCLEOTIDE SEQUENCE [LARGE SCALE GENOMIC DNA]</scope>
    <source>
        <strain evidence="2">WS_1</strain>
    </source>
</reference>
<feature type="transmembrane region" description="Helical" evidence="1">
    <location>
        <begin position="116"/>
        <end position="138"/>
    </location>
</feature>
<sequence>MARINTGRVILGGLLAGLVINVVSVLCNFLLVGKKIMQAQQAGHFLAEPRFPFLPAWLILMFLVGIALVWLYAAVRPRLGPGPGTALKVGILVGLLMGVPDNMANAAWGTSGRYLPAMWMLEHLIGCALGTLVGAWLYKEEP</sequence>
<evidence type="ECO:0000313" key="3">
    <source>
        <dbReference type="Proteomes" id="UP000316292"/>
    </source>
</evidence>
<organism evidence="2 3">
    <name type="scientific">Eiseniibacteriota bacterium</name>
    <dbReference type="NCBI Taxonomy" id="2212470"/>
    <lineage>
        <taxon>Bacteria</taxon>
        <taxon>Candidatus Eiseniibacteriota</taxon>
    </lineage>
</organism>
<dbReference type="EMBL" id="VBOR01000079">
    <property type="protein sequence ID" value="TMQ48328.1"/>
    <property type="molecule type" value="Genomic_DNA"/>
</dbReference>
<accession>A0A538SAC5</accession>
<evidence type="ECO:0008006" key="4">
    <source>
        <dbReference type="Google" id="ProtNLM"/>
    </source>
</evidence>
<gene>
    <name evidence="2" type="ORF">E6K71_07500</name>
</gene>
<dbReference type="AlphaFoldDB" id="A0A538SAC5"/>
<comment type="caution">
    <text evidence="2">The sequence shown here is derived from an EMBL/GenBank/DDBJ whole genome shotgun (WGS) entry which is preliminary data.</text>
</comment>
<evidence type="ECO:0000256" key="1">
    <source>
        <dbReference type="SAM" id="Phobius"/>
    </source>
</evidence>
<keyword evidence="1" id="KW-0812">Transmembrane</keyword>
<name>A0A538SAC5_UNCEI</name>
<evidence type="ECO:0000313" key="2">
    <source>
        <dbReference type="EMBL" id="TMQ48328.1"/>
    </source>
</evidence>
<keyword evidence="1" id="KW-0472">Membrane</keyword>
<proteinExistence type="predicted"/>
<keyword evidence="1" id="KW-1133">Transmembrane helix</keyword>